<keyword evidence="3" id="KW-0472">Membrane</keyword>
<keyword evidence="4" id="KW-0564">Palmitate</keyword>
<dbReference type="InterPro" id="IPR006059">
    <property type="entry name" value="SBP"/>
</dbReference>
<evidence type="ECO:0000256" key="2">
    <source>
        <dbReference type="ARBA" id="ARBA00022729"/>
    </source>
</evidence>
<dbReference type="RefSeq" id="WP_262684495.1">
    <property type="nucleotide sequence ID" value="NZ_JAOQIO010000038.1"/>
</dbReference>
<evidence type="ECO:0000256" key="1">
    <source>
        <dbReference type="ARBA" id="ARBA00022475"/>
    </source>
</evidence>
<dbReference type="SUPFAM" id="SSF53850">
    <property type="entry name" value="Periplasmic binding protein-like II"/>
    <property type="match status" value="1"/>
</dbReference>
<keyword evidence="5" id="KW-0449">Lipoprotein</keyword>
<dbReference type="Pfam" id="PF01547">
    <property type="entry name" value="SBP_bac_1"/>
    <property type="match status" value="1"/>
</dbReference>
<evidence type="ECO:0000256" key="5">
    <source>
        <dbReference type="ARBA" id="ARBA00023288"/>
    </source>
</evidence>
<sequence length="452" mass="51016">MRKRKAALLVSISLVFVSACSSAPDPNSANNPAQANGGKTKIVVYHWTPVEGMESAVKVFNETHPDIEAVYVKIPDSPDVPLKVNTLLASGEQIDVIAQWSPDDLRTRVDNDLYEPLNSYFEENKIDFAKTFGEEVAKLETINGNIYGVPYGNKVNGIFYNKKLFDEAKVPYPKDDWTWEDFRETAKKLTKGEGPNKQYGFLPYVIEDWATIAQLKLGLNAMYKNDKESNYDNPYFKESLQLFHNMQFTDKSIMPLAEFPAKKLDSATNRANVFFKGQAGMYMGASFITFYSKFPENKHDFDIGVVNMPRYDKDYKTTSTISYSDLSIPKSSKQKKAAFEWVKFFTIDRPDVTSAPKGMQPPAPIHDENVKKGVFDTLYNVPTFNGDQVYKVFNDPSTVLVSDQTTITVAKKEIGAVVKEEVTRVFLGEKSVDDAVKDMKKRSDELIAKAKK</sequence>
<name>A0ABT2UEW9_9BACL</name>
<keyword evidence="2 6" id="KW-0732">Signal</keyword>
<dbReference type="PROSITE" id="PS51257">
    <property type="entry name" value="PROKAR_LIPOPROTEIN"/>
    <property type="match status" value="1"/>
</dbReference>
<gene>
    <name evidence="7" type="ORF">OB236_13785</name>
</gene>
<dbReference type="Proteomes" id="UP001652445">
    <property type="component" value="Unassembled WGS sequence"/>
</dbReference>
<evidence type="ECO:0000313" key="7">
    <source>
        <dbReference type="EMBL" id="MCU6793189.1"/>
    </source>
</evidence>
<keyword evidence="8" id="KW-1185">Reference proteome</keyword>
<evidence type="ECO:0000256" key="6">
    <source>
        <dbReference type="SAM" id="SignalP"/>
    </source>
</evidence>
<evidence type="ECO:0000313" key="8">
    <source>
        <dbReference type="Proteomes" id="UP001652445"/>
    </source>
</evidence>
<dbReference type="InterPro" id="IPR050490">
    <property type="entry name" value="Bact_solute-bd_prot1"/>
</dbReference>
<evidence type="ECO:0000256" key="3">
    <source>
        <dbReference type="ARBA" id="ARBA00023136"/>
    </source>
</evidence>
<organism evidence="7 8">
    <name type="scientific">Paenibacillus baimaensis</name>
    <dbReference type="NCBI Taxonomy" id="2982185"/>
    <lineage>
        <taxon>Bacteria</taxon>
        <taxon>Bacillati</taxon>
        <taxon>Bacillota</taxon>
        <taxon>Bacilli</taxon>
        <taxon>Bacillales</taxon>
        <taxon>Paenibacillaceae</taxon>
        <taxon>Paenibacillus</taxon>
    </lineage>
</organism>
<protein>
    <submittedName>
        <fullName evidence="7">Extracellular solute-binding protein</fullName>
    </submittedName>
</protein>
<proteinExistence type="predicted"/>
<dbReference type="PANTHER" id="PTHR43649">
    <property type="entry name" value="ARABINOSE-BINDING PROTEIN-RELATED"/>
    <property type="match status" value="1"/>
</dbReference>
<keyword evidence="1" id="KW-1003">Cell membrane</keyword>
<feature type="signal peptide" evidence="6">
    <location>
        <begin position="1"/>
        <end position="23"/>
    </location>
</feature>
<reference evidence="7 8" key="1">
    <citation type="submission" date="2022-09" db="EMBL/GenBank/DDBJ databases">
        <authorList>
            <person name="Han X.L."/>
            <person name="Wang Q."/>
            <person name="Lu T."/>
        </authorList>
    </citation>
    <scope>NUCLEOTIDE SEQUENCE [LARGE SCALE GENOMIC DNA]</scope>
    <source>
        <strain evidence="7 8">WQ 127069</strain>
    </source>
</reference>
<feature type="chain" id="PRO_5045253611" evidence="6">
    <location>
        <begin position="24"/>
        <end position="452"/>
    </location>
</feature>
<dbReference type="PANTHER" id="PTHR43649:SF33">
    <property type="entry name" value="POLYGALACTURONAN_RHAMNOGALACTURONAN-BINDING PROTEIN YTCQ"/>
    <property type="match status" value="1"/>
</dbReference>
<dbReference type="Gene3D" id="3.40.190.10">
    <property type="entry name" value="Periplasmic binding protein-like II"/>
    <property type="match status" value="1"/>
</dbReference>
<dbReference type="EMBL" id="JAOQIO010000038">
    <property type="protein sequence ID" value="MCU6793189.1"/>
    <property type="molecule type" value="Genomic_DNA"/>
</dbReference>
<accession>A0ABT2UEW9</accession>
<evidence type="ECO:0000256" key="4">
    <source>
        <dbReference type="ARBA" id="ARBA00023139"/>
    </source>
</evidence>
<comment type="caution">
    <text evidence="7">The sequence shown here is derived from an EMBL/GenBank/DDBJ whole genome shotgun (WGS) entry which is preliminary data.</text>
</comment>